<dbReference type="GO" id="GO:0016020">
    <property type="term" value="C:membrane"/>
    <property type="evidence" value="ECO:0007669"/>
    <property type="project" value="UniProtKB-SubCell"/>
</dbReference>
<evidence type="ECO:0000256" key="3">
    <source>
        <dbReference type="ARBA" id="ARBA00022448"/>
    </source>
</evidence>
<gene>
    <name evidence="9" type="ORF">B0T14DRAFT_536790</name>
</gene>
<dbReference type="InterPro" id="IPR009716">
    <property type="entry name" value="Ferroportin-1"/>
</dbReference>
<dbReference type="InterPro" id="IPR036259">
    <property type="entry name" value="MFS_trans_sf"/>
</dbReference>
<keyword evidence="4 7" id="KW-0812">Transmembrane</keyword>
<evidence type="ECO:0000256" key="2">
    <source>
        <dbReference type="ARBA" id="ARBA00006279"/>
    </source>
</evidence>
<accession>A0AA39WZ19</accession>
<dbReference type="EMBL" id="JAULSU010000003">
    <property type="protein sequence ID" value="KAK0624268.1"/>
    <property type="molecule type" value="Genomic_DNA"/>
</dbReference>
<comment type="caution">
    <text evidence="9">The sequence shown here is derived from an EMBL/GenBank/DDBJ whole genome shotgun (WGS) entry which is preliminary data.</text>
</comment>
<sequence>MPSSPIPETEPLFRNVSPSRDTTTIPPNLPLHLYISHFLSTWNSRVFEFGAVLFLASIYPDTLLPMSIYALVRSASAILFARIVGRWIDEGDRLVVVRASIVGQRFAIGGSCLGFWGLLRWEVNVLGMGMLFAMVVALGCVEKLGSVVNLVAVERDWVVVITEGDEEERRELNAKMRRIDLLCKLLGPLAISSIAALSTEVAIWATLAMSLVAVGPEYRFIEQVYEMVPRLKRIRSRPVDGDEESATEGSSEGRGSIFDVRPVSSVPFYFSHPAFLPSFALSLLYLTVLSFSGQMITYLISTGYTSLHVGLARTASTIFELSATWIAPRLMSRIGTVRAGIWSLSWQMIWLAVALSMFFEVRGSGAKLVSSTTGLVVSVAMSRLGLWGFDLCAQNIVQDEVEPGYRGTFSTVETSFQNLFEMLSYVTTIIFARPEEFRWPVLVSVGAVYIAGGLYAFFVRRRRGHLFHPPRSACICVKSDEATDAGR</sequence>
<keyword evidence="6 7" id="KW-0472">Membrane</keyword>
<feature type="transmembrane region" description="Helical" evidence="7">
    <location>
        <begin position="179"/>
        <end position="197"/>
    </location>
</feature>
<keyword evidence="5 7" id="KW-1133">Transmembrane helix</keyword>
<feature type="transmembrane region" description="Helical" evidence="7">
    <location>
        <begin position="339"/>
        <end position="359"/>
    </location>
</feature>
<evidence type="ECO:0000313" key="9">
    <source>
        <dbReference type="EMBL" id="KAK0624268.1"/>
    </source>
</evidence>
<dbReference type="SUPFAM" id="SSF103473">
    <property type="entry name" value="MFS general substrate transporter"/>
    <property type="match status" value="1"/>
</dbReference>
<keyword evidence="3 7" id="KW-0813">Transport</keyword>
<feature type="transmembrane region" description="Helical" evidence="7">
    <location>
        <begin position="437"/>
        <end position="458"/>
    </location>
</feature>
<evidence type="ECO:0000256" key="8">
    <source>
        <dbReference type="SAM" id="MobiDB-lite"/>
    </source>
</evidence>
<dbReference type="CDD" id="cd17480">
    <property type="entry name" value="MFS_SLC40A1_like"/>
    <property type="match status" value="1"/>
</dbReference>
<name>A0AA39WZ19_9PEZI</name>
<keyword evidence="10" id="KW-1185">Reference proteome</keyword>
<protein>
    <recommendedName>
        <fullName evidence="7">Solute carrier family 40 member</fullName>
    </recommendedName>
</protein>
<reference evidence="9" key="1">
    <citation type="submission" date="2023-06" db="EMBL/GenBank/DDBJ databases">
        <title>Genome-scale phylogeny and comparative genomics of the fungal order Sordariales.</title>
        <authorList>
            <consortium name="Lawrence Berkeley National Laboratory"/>
            <person name="Hensen N."/>
            <person name="Bonometti L."/>
            <person name="Westerberg I."/>
            <person name="Brannstrom I.O."/>
            <person name="Guillou S."/>
            <person name="Cros-Aarteil S."/>
            <person name="Calhoun S."/>
            <person name="Haridas S."/>
            <person name="Kuo A."/>
            <person name="Mondo S."/>
            <person name="Pangilinan J."/>
            <person name="Riley R."/>
            <person name="Labutti K."/>
            <person name="Andreopoulos B."/>
            <person name="Lipzen A."/>
            <person name="Chen C."/>
            <person name="Yanf M."/>
            <person name="Daum C."/>
            <person name="Ng V."/>
            <person name="Clum A."/>
            <person name="Steindorff A."/>
            <person name="Ohm R."/>
            <person name="Martin F."/>
            <person name="Silar P."/>
            <person name="Natvig D."/>
            <person name="Lalanne C."/>
            <person name="Gautier V."/>
            <person name="Ament-Velasquez S.L."/>
            <person name="Kruys A."/>
            <person name="Hutchinson M.I."/>
            <person name="Powell A.J."/>
            <person name="Barry K."/>
            <person name="Miller A.N."/>
            <person name="Grigoriev I.V."/>
            <person name="Debuchy R."/>
            <person name="Gladieux P."/>
            <person name="Thoren M.H."/>
            <person name="Johannesson H."/>
        </authorList>
    </citation>
    <scope>NUCLEOTIDE SEQUENCE</scope>
    <source>
        <strain evidence="9">CBS 606.72</strain>
    </source>
</reference>
<proteinExistence type="inferred from homology"/>
<evidence type="ECO:0000256" key="4">
    <source>
        <dbReference type="ARBA" id="ARBA00022692"/>
    </source>
</evidence>
<dbReference type="Pfam" id="PF06963">
    <property type="entry name" value="FPN1"/>
    <property type="match status" value="1"/>
</dbReference>
<evidence type="ECO:0000256" key="1">
    <source>
        <dbReference type="ARBA" id="ARBA00004141"/>
    </source>
</evidence>
<dbReference type="GO" id="GO:0005381">
    <property type="term" value="F:iron ion transmembrane transporter activity"/>
    <property type="evidence" value="ECO:0007669"/>
    <property type="project" value="UniProtKB-UniRule"/>
</dbReference>
<feature type="transmembrane region" description="Helical" evidence="7">
    <location>
        <begin position="96"/>
        <end position="119"/>
    </location>
</feature>
<keyword evidence="7" id="KW-0406">Ion transport</keyword>
<comment type="similarity">
    <text evidence="2 7">Belongs to the ferroportin (FP) (TC 2.A.100) family. SLC40A subfamily.</text>
</comment>
<evidence type="ECO:0000256" key="5">
    <source>
        <dbReference type="ARBA" id="ARBA00022989"/>
    </source>
</evidence>
<dbReference type="Gene3D" id="1.20.1250.20">
    <property type="entry name" value="MFS general substrate transporter like domains"/>
    <property type="match status" value="1"/>
</dbReference>
<feature type="transmembrane region" description="Helical" evidence="7">
    <location>
        <begin position="279"/>
        <end position="301"/>
    </location>
</feature>
<comment type="function">
    <text evidence="7">May be involved in iron transport and iron homeostasis.</text>
</comment>
<evidence type="ECO:0000313" key="10">
    <source>
        <dbReference type="Proteomes" id="UP001175000"/>
    </source>
</evidence>
<dbReference type="PANTHER" id="PTHR11660">
    <property type="entry name" value="SOLUTE CARRIER FAMILY 40 MEMBER"/>
    <property type="match status" value="1"/>
</dbReference>
<dbReference type="Proteomes" id="UP001175000">
    <property type="component" value="Unassembled WGS sequence"/>
</dbReference>
<feature type="region of interest" description="Disordered" evidence="8">
    <location>
        <begin position="1"/>
        <end position="21"/>
    </location>
</feature>
<organism evidence="9 10">
    <name type="scientific">Immersiella caudata</name>
    <dbReference type="NCBI Taxonomy" id="314043"/>
    <lineage>
        <taxon>Eukaryota</taxon>
        <taxon>Fungi</taxon>
        <taxon>Dikarya</taxon>
        <taxon>Ascomycota</taxon>
        <taxon>Pezizomycotina</taxon>
        <taxon>Sordariomycetes</taxon>
        <taxon>Sordariomycetidae</taxon>
        <taxon>Sordariales</taxon>
        <taxon>Lasiosphaeriaceae</taxon>
        <taxon>Immersiella</taxon>
    </lineage>
</organism>
<evidence type="ECO:0000256" key="7">
    <source>
        <dbReference type="RuleBase" id="RU365065"/>
    </source>
</evidence>
<evidence type="ECO:0000256" key="6">
    <source>
        <dbReference type="ARBA" id="ARBA00023136"/>
    </source>
</evidence>
<comment type="caution">
    <text evidence="7">Lacks conserved residue(s) required for the propagation of feature annotation.</text>
</comment>
<comment type="subcellular location">
    <subcellularLocation>
        <location evidence="1 7">Membrane</location>
        <topology evidence="1 7">Multi-pass membrane protein</topology>
    </subcellularLocation>
</comment>
<dbReference type="PANTHER" id="PTHR11660:SF57">
    <property type="entry name" value="SOLUTE CARRIER FAMILY 40 MEMBER"/>
    <property type="match status" value="1"/>
</dbReference>
<dbReference type="AlphaFoldDB" id="A0AA39WZ19"/>